<feature type="region of interest" description="Disordered" evidence="1">
    <location>
        <begin position="27"/>
        <end position="80"/>
    </location>
</feature>
<accession>Q4S3Q0</accession>
<reference evidence="2" key="2">
    <citation type="submission" date="2004-02" db="EMBL/GenBank/DDBJ databases">
        <authorList>
            <consortium name="Genoscope"/>
            <consortium name="Whitehead Institute Centre for Genome Research"/>
        </authorList>
    </citation>
    <scope>NUCLEOTIDE SEQUENCE</scope>
</reference>
<evidence type="ECO:0000313" key="2">
    <source>
        <dbReference type="EMBL" id="CAG04732.1"/>
    </source>
</evidence>
<dbReference type="KEGG" id="tng:GSTEN00024556G001"/>
<feature type="non-terminal residue" evidence="2">
    <location>
        <position position="100"/>
    </location>
</feature>
<dbReference type="AlphaFoldDB" id="Q4S3Q0"/>
<dbReference type="EMBL" id="CAAE01014747">
    <property type="protein sequence ID" value="CAG04732.1"/>
    <property type="molecule type" value="Genomic_DNA"/>
</dbReference>
<reference evidence="2" key="1">
    <citation type="journal article" date="2004" name="Nature">
        <title>Genome duplication in the teleost fish Tetraodon nigroviridis reveals the early vertebrate proto-karyotype.</title>
        <authorList>
            <person name="Jaillon O."/>
            <person name="Aury J.-M."/>
            <person name="Brunet F."/>
            <person name="Petit J.-L."/>
            <person name="Stange-Thomann N."/>
            <person name="Mauceli E."/>
            <person name="Bouneau L."/>
            <person name="Fischer C."/>
            <person name="Ozouf-Costaz C."/>
            <person name="Bernot A."/>
            <person name="Nicaud S."/>
            <person name="Jaffe D."/>
            <person name="Fisher S."/>
            <person name="Lutfalla G."/>
            <person name="Dossat C."/>
            <person name="Segurens B."/>
            <person name="Dasilva C."/>
            <person name="Salanoubat M."/>
            <person name="Levy M."/>
            <person name="Boudet N."/>
            <person name="Castellano S."/>
            <person name="Anthouard V."/>
            <person name="Jubin C."/>
            <person name="Castelli V."/>
            <person name="Katinka M."/>
            <person name="Vacherie B."/>
            <person name="Biemont C."/>
            <person name="Skalli Z."/>
            <person name="Cattolico L."/>
            <person name="Poulain J."/>
            <person name="De Berardinis V."/>
            <person name="Cruaud C."/>
            <person name="Duprat S."/>
            <person name="Brottier P."/>
            <person name="Coutanceau J.-P."/>
            <person name="Gouzy J."/>
            <person name="Parra G."/>
            <person name="Lardier G."/>
            <person name="Chapple C."/>
            <person name="McKernan K.J."/>
            <person name="McEwan P."/>
            <person name="Bosak S."/>
            <person name="Kellis M."/>
            <person name="Volff J.-N."/>
            <person name="Guigo R."/>
            <person name="Zody M.C."/>
            <person name="Mesirov J."/>
            <person name="Lindblad-Toh K."/>
            <person name="Birren B."/>
            <person name="Nusbaum C."/>
            <person name="Kahn D."/>
            <person name="Robinson-Rechavi M."/>
            <person name="Laudet V."/>
            <person name="Schachter V."/>
            <person name="Quetier F."/>
            <person name="Saurin W."/>
            <person name="Scarpelli C."/>
            <person name="Wincker P."/>
            <person name="Lander E.S."/>
            <person name="Weissenbach J."/>
            <person name="Roest Crollius H."/>
        </authorList>
    </citation>
    <scope>NUCLEOTIDE SEQUENCE [LARGE SCALE GENOMIC DNA]</scope>
</reference>
<feature type="non-terminal residue" evidence="2">
    <location>
        <position position="1"/>
    </location>
</feature>
<proteinExistence type="predicted"/>
<sequence length="100" mass="11708">QSRYHSSTANVISSSNLRDDTKLLLEQISASSQSRNEASKDSPVTDDEKEDEAEKNAKRKERGFSFYNRGQPKSNQERDKVLERFQCMRKERKVYSRFEV</sequence>
<dbReference type="OrthoDB" id="9832446at2759"/>
<comment type="caution">
    <text evidence="2">The sequence shown here is derived from an EMBL/GenBank/DDBJ whole genome shotgun (WGS) entry which is preliminary data.</text>
</comment>
<feature type="compositionally biased region" description="Acidic residues" evidence="1">
    <location>
        <begin position="44"/>
        <end position="53"/>
    </location>
</feature>
<evidence type="ECO:0000256" key="1">
    <source>
        <dbReference type="SAM" id="MobiDB-lite"/>
    </source>
</evidence>
<protein>
    <submittedName>
        <fullName evidence="2">(spotted green pufferfish) hypothetical protein</fullName>
    </submittedName>
</protein>
<gene>
    <name evidence="2" type="ORF">GSTENG00024556001</name>
</gene>
<organism evidence="2">
    <name type="scientific">Tetraodon nigroviridis</name>
    <name type="common">Spotted green pufferfish</name>
    <name type="synonym">Chelonodon nigroviridis</name>
    <dbReference type="NCBI Taxonomy" id="99883"/>
    <lineage>
        <taxon>Eukaryota</taxon>
        <taxon>Metazoa</taxon>
        <taxon>Chordata</taxon>
        <taxon>Craniata</taxon>
        <taxon>Vertebrata</taxon>
        <taxon>Euteleostomi</taxon>
        <taxon>Actinopterygii</taxon>
        <taxon>Neopterygii</taxon>
        <taxon>Teleostei</taxon>
        <taxon>Neoteleostei</taxon>
        <taxon>Acanthomorphata</taxon>
        <taxon>Eupercaria</taxon>
        <taxon>Tetraodontiformes</taxon>
        <taxon>Tetradontoidea</taxon>
        <taxon>Tetraodontidae</taxon>
        <taxon>Tetraodon</taxon>
    </lineage>
</organism>
<name>Q4S3Q0_TETNG</name>